<evidence type="ECO:0000313" key="3">
    <source>
        <dbReference type="Proteomes" id="UP000664835"/>
    </source>
</evidence>
<dbReference type="Proteomes" id="UP000664835">
    <property type="component" value="Unassembled WGS sequence"/>
</dbReference>
<accession>A0ABS3Q558</accession>
<name>A0ABS3Q558_9GAMM</name>
<proteinExistence type="predicted"/>
<reference evidence="2 3" key="1">
    <citation type="submission" date="2021-03" db="EMBL/GenBank/DDBJ databases">
        <title>Thiomicrorhabdus sp.nov.,novel sulfur-oxidizing bacteria isolated from coastal sediment.</title>
        <authorList>
            <person name="Liu X."/>
        </authorList>
    </citation>
    <scope>NUCLEOTIDE SEQUENCE [LARGE SCALE GENOMIC DNA]</scope>
    <source>
        <strain evidence="2 3">6S2-11</strain>
    </source>
</reference>
<dbReference type="RefSeq" id="WP_208149581.1">
    <property type="nucleotide sequence ID" value="NZ_JAGETV010000012.1"/>
</dbReference>
<dbReference type="EMBL" id="JAGETV010000012">
    <property type="protein sequence ID" value="MBO1927464.1"/>
    <property type="molecule type" value="Genomic_DNA"/>
</dbReference>
<sequence>MDIFSKIFWQAGLGLSLVMLFVAISALLNAENGQLTVENLEHLSGTYSALFETLKFVVYPWLALGLFLLIRFFIRLSKS</sequence>
<keyword evidence="3" id="KW-1185">Reference proteome</keyword>
<keyword evidence="1" id="KW-0812">Transmembrane</keyword>
<evidence type="ECO:0000313" key="2">
    <source>
        <dbReference type="EMBL" id="MBO1927464.1"/>
    </source>
</evidence>
<evidence type="ECO:0008006" key="4">
    <source>
        <dbReference type="Google" id="ProtNLM"/>
    </source>
</evidence>
<comment type="caution">
    <text evidence="2">The sequence shown here is derived from an EMBL/GenBank/DDBJ whole genome shotgun (WGS) entry which is preliminary data.</text>
</comment>
<gene>
    <name evidence="2" type="ORF">J3998_07720</name>
</gene>
<keyword evidence="1" id="KW-1133">Transmembrane helix</keyword>
<keyword evidence="1" id="KW-0472">Membrane</keyword>
<protein>
    <recommendedName>
        <fullName evidence="4">Integrase</fullName>
    </recommendedName>
</protein>
<feature type="transmembrane region" description="Helical" evidence="1">
    <location>
        <begin position="54"/>
        <end position="74"/>
    </location>
</feature>
<organism evidence="2 3">
    <name type="scientific">Thiomicrorhabdus marina</name>
    <dbReference type="NCBI Taxonomy" id="2818442"/>
    <lineage>
        <taxon>Bacteria</taxon>
        <taxon>Pseudomonadati</taxon>
        <taxon>Pseudomonadota</taxon>
        <taxon>Gammaproteobacteria</taxon>
        <taxon>Thiotrichales</taxon>
        <taxon>Piscirickettsiaceae</taxon>
        <taxon>Thiomicrorhabdus</taxon>
    </lineage>
</organism>
<evidence type="ECO:0000256" key="1">
    <source>
        <dbReference type="SAM" id="Phobius"/>
    </source>
</evidence>